<keyword evidence="2" id="KW-0479">Metal-binding</keyword>
<proteinExistence type="predicted"/>
<organism evidence="6 7">
    <name type="scientific">Pelagibacterium luteolum</name>
    <dbReference type="NCBI Taxonomy" id="440168"/>
    <lineage>
        <taxon>Bacteria</taxon>
        <taxon>Pseudomonadati</taxon>
        <taxon>Pseudomonadota</taxon>
        <taxon>Alphaproteobacteria</taxon>
        <taxon>Hyphomicrobiales</taxon>
        <taxon>Devosiaceae</taxon>
        <taxon>Pelagibacterium</taxon>
    </lineage>
</organism>
<dbReference type="GO" id="GO:0051213">
    <property type="term" value="F:dioxygenase activity"/>
    <property type="evidence" value="ECO:0007669"/>
    <property type="project" value="UniProtKB-KW"/>
</dbReference>
<keyword evidence="7" id="KW-1185">Reference proteome</keyword>
<sequence length="118" mass="12567">MSRDVICQVDDLAPGEPLKIEIGGRELAVFRVADEVYVIDDQCTHGPGSLSEGELDGYVIECDFHQGGFDIRTGEAVIPPCMVPVRTYAVELVDGAVIVDFDQAAVACANKVRAEAGA</sequence>
<dbReference type="Pfam" id="PF00355">
    <property type="entry name" value="Rieske"/>
    <property type="match status" value="1"/>
</dbReference>
<keyword evidence="4" id="KW-0411">Iron-sulfur</keyword>
<keyword evidence="3" id="KW-0408">Iron</keyword>
<evidence type="ECO:0000259" key="5">
    <source>
        <dbReference type="PROSITE" id="PS51296"/>
    </source>
</evidence>
<keyword evidence="6" id="KW-0223">Dioxygenase</keyword>
<dbReference type="InterPro" id="IPR036922">
    <property type="entry name" value="Rieske_2Fe-2S_sf"/>
</dbReference>
<feature type="domain" description="Rieske" evidence="5">
    <location>
        <begin position="4"/>
        <end position="99"/>
    </location>
</feature>
<gene>
    <name evidence="6" type="ORF">SAMN04487974_101769</name>
</gene>
<name>A0A1G7SX14_9HYPH</name>
<accession>A0A1G7SX14</accession>
<dbReference type="AlphaFoldDB" id="A0A1G7SX14"/>
<dbReference type="GO" id="GO:0046872">
    <property type="term" value="F:metal ion binding"/>
    <property type="evidence" value="ECO:0007669"/>
    <property type="project" value="UniProtKB-KW"/>
</dbReference>
<evidence type="ECO:0000256" key="3">
    <source>
        <dbReference type="ARBA" id="ARBA00023004"/>
    </source>
</evidence>
<evidence type="ECO:0000256" key="1">
    <source>
        <dbReference type="ARBA" id="ARBA00022714"/>
    </source>
</evidence>
<evidence type="ECO:0000256" key="2">
    <source>
        <dbReference type="ARBA" id="ARBA00022723"/>
    </source>
</evidence>
<keyword evidence="1" id="KW-0001">2Fe-2S</keyword>
<reference evidence="6 7" key="1">
    <citation type="submission" date="2016-10" db="EMBL/GenBank/DDBJ databases">
        <authorList>
            <person name="de Groot N.N."/>
        </authorList>
    </citation>
    <scope>NUCLEOTIDE SEQUENCE [LARGE SCALE GENOMIC DNA]</scope>
    <source>
        <strain evidence="6 7">CGMCC 1.10267</strain>
    </source>
</reference>
<dbReference type="Proteomes" id="UP000199495">
    <property type="component" value="Unassembled WGS sequence"/>
</dbReference>
<dbReference type="PANTHER" id="PTHR21496:SF23">
    <property type="entry name" value="3-PHENYLPROPIONATE_CINNAMIC ACID DIOXYGENASE FERREDOXIN SUBUNIT"/>
    <property type="match status" value="1"/>
</dbReference>
<evidence type="ECO:0000313" key="6">
    <source>
        <dbReference type="EMBL" id="SDG27334.1"/>
    </source>
</evidence>
<protein>
    <submittedName>
        <fullName evidence="6">Anthranilate 1,2-dioxygenase ferredoxin subunit</fullName>
    </submittedName>
</protein>
<dbReference type="InterPro" id="IPR017941">
    <property type="entry name" value="Rieske_2Fe-2S"/>
</dbReference>
<dbReference type="STRING" id="440168.SAMN04487974_101769"/>
<dbReference type="PANTHER" id="PTHR21496">
    <property type="entry name" value="FERREDOXIN-RELATED"/>
    <property type="match status" value="1"/>
</dbReference>
<dbReference type="RefSeq" id="WP_090591728.1">
    <property type="nucleotide sequence ID" value="NZ_FNCS01000001.1"/>
</dbReference>
<evidence type="ECO:0000313" key="7">
    <source>
        <dbReference type="Proteomes" id="UP000199495"/>
    </source>
</evidence>
<dbReference type="Gene3D" id="2.102.10.10">
    <property type="entry name" value="Rieske [2Fe-2S] iron-sulphur domain"/>
    <property type="match status" value="1"/>
</dbReference>
<evidence type="ECO:0000256" key="4">
    <source>
        <dbReference type="ARBA" id="ARBA00023014"/>
    </source>
</evidence>
<dbReference type="OrthoDB" id="9800167at2"/>
<dbReference type="PROSITE" id="PS51296">
    <property type="entry name" value="RIESKE"/>
    <property type="match status" value="1"/>
</dbReference>
<dbReference type="CDD" id="cd03528">
    <property type="entry name" value="Rieske_RO_ferredoxin"/>
    <property type="match status" value="1"/>
</dbReference>
<keyword evidence="6" id="KW-0560">Oxidoreductase</keyword>
<dbReference type="SUPFAM" id="SSF50022">
    <property type="entry name" value="ISP domain"/>
    <property type="match status" value="1"/>
</dbReference>
<dbReference type="EMBL" id="FNCS01000001">
    <property type="protein sequence ID" value="SDG27334.1"/>
    <property type="molecule type" value="Genomic_DNA"/>
</dbReference>
<dbReference type="GO" id="GO:0051537">
    <property type="term" value="F:2 iron, 2 sulfur cluster binding"/>
    <property type="evidence" value="ECO:0007669"/>
    <property type="project" value="UniProtKB-KW"/>
</dbReference>